<dbReference type="OrthoDB" id="10360801at2759"/>
<gene>
    <name evidence="2" type="ORF">EST38_g13302</name>
</gene>
<accession>A0A4Q2D098</accession>
<proteinExistence type="predicted"/>
<feature type="region of interest" description="Disordered" evidence="1">
    <location>
        <begin position="37"/>
        <end position="129"/>
    </location>
</feature>
<feature type="compositionally biased region" description="Polar residues" evidence="1">
    <location>
        <begin position="113"/>
        <end position="126"/>
    </location>
</feature>
<evidence type="ECO:0000313" key="3">
    <source>
        <dbReference type="Proteomes" id="UP000290288"/>
    </source>
</evidence>
<dbReference type="Proteomes" id="UP000290288">
    <property type="component" value="Unassembled WGS sequence"/>
</dbReference>
<name>A0A4Q2D098_9AGAR</name>
<evidence type="ECO:0000256" key="1">
    <source>
        <dbReference type="SAM" id="MobiDB-lite"/>
    </source>
</evidence>
<reference evidence="2 3" key="1">
    <citation type="submission" date="2019-01" db="EMBL/GenBank/DDBJ databases">
        <title>Draft genome sequence of Psathyrella aberdarensis IHI B618.</title>
        <authorList>
            <person name="Buettner E."/>
            <person name="Kellner H."/>
        </authorList>
    </citation>
    <scope>NUCLEOTIDE SEQUENCE [LARGE SCALE GENOMIC DNA]</scope>
    <source>
        <strain evidence="2 3">IHI B618</strain>
    </source>
</reference>
<keyword evidence="3" id="KW-1185">Reference proteome</keyword>
<dbReference type="EMBL" id="SDEE01001203">
    <property type="protein sequence ID" value="RXW12553.1"/>
    <property type="molecule type" value="Genomic_DNA"/>
</dbReference>
<organism evidence="2 3">
    <name type="scientific">Candolleomyces aberdarensis</name>
    <dbReference type="NCBI Taxonomy" id="2316362"/>
    <lineage>
        <taxon>Eukaryota</taxon>
        <taxon>Fungi</taxon>
        <taxon>Dikarya</taxon>
        <taxon>Basidiomycota</taxon>
        <taxon>Agaricomycotina</taxon>
        <taxon>Agaricomycetes</taxon>
        <taxon>Agaricomycetidae</taxon>
        <taxon>Agaricales</taxon>
        <taxon>Agaricineae</taxon>
        <taxon>Psathyrellaceae</taxon>
        <taxon>Candolleomyces</taxon>
    </lineage>
</organism>
<feature type="region of interest" description="Disordered" evidence="1">
    <location>
        <begin position="1"/>
        <end position="21"/>
    </location>
</feature>
<dbReference type="AlphaFoldDB" id="A0A4Q2D098"/>
<evidence type="ECO:0000313" key="2">
    <source>
        <dbReference type="EMBL" id="RXW12553.1"/>
    </source>
</evidence>
<protein>
    <submittedName>
        <fullName evidence="2">Uncharacterized protein</fullName>
    </submittedName>
</protein>
<feature type="compositionally biased region" description="Basic and acidic residues" evidence="1">
    <location>
        <begin position="96"/>
        <end position="109"/>
    </location>
</feature>
<sequence>MPKESPLNGKLHRNNTVTEPWETRRRLLNLNHPIPEVARAKKPVHPDQIENLTPSGSGEKSRAETAATQRERRRLNRETIREGLAREGAANVIERSQIRPDNAEVKPAEAEAATSSLKSDSSQPVGSPSLMDEYERLRRKVTKLKKKLQKLSRELVLCQVELEGTKEQNVVLTNQLSAAEERVLFEFQKGAKYAEALTLERGQVEALQEALEAAGGELTTGFSQRRDIIIL</sequence>
<comment type="caution">
    <text evidence="2">The sequence shown here is derived from an EMBL/GenBank/DDBJ whole genome shotgun (WGS) entry which is preliminary data.</text>
</comment>
<feature type="compositionally biased region" description="Basic and acidic residues" evidence="1">
    <location>
        <begin position="76"/>
        <end position="85"/>
    </location>
</feature>